<dbReference type="Proteomes" id="UP001268819">
    <property type="component" value="Unassembled WGS sequence"/>
</dbReference>
<sequence>MYAVGQPVISSTIGTDCSLWYWIFGPAGGGTLRIESVPGQDLPDLRAGDAAAGQFRLQVDDDAPQLVRVEAGHFLLGDTDEPFTDARLGAFHGSLTTFLGSLPADAVTRARNLVGSTETDSGDGAGCVAESALMGGIGGAIAGGIAGLVVGGPGGAAEGAKTGFLVGAVLGAGVGVLTC</sequence>
<accession>A0ABU1PT16</accession>
<evidence type="ECO:0000313" key="1">
    <source>
        <dbReference type="EMBL" id="MDR6593785.1"/>
    </source>
</evidence>
<name>A0ABU1PT16_9PSEU</name>
<dbReference type="RefSeq" id="WP_310306778.1">
    <property type="nucleotide sequence ID" value="NZ_BAAAXB010000001.1"/>
</dbReference>
<proteinExistence type="predicted"/>
<dbReference type="EMBL" id="JAVDSG010000001">
    <property type="protein sequence ID" value="MDR6593785.1"/>
    <property type="molecule type" value="Genomic_DNA"/>
</dbReference>
<comment type="caution">
    <text evidence="1">The sequence shown here is derived from an EMBL/GenBank/DDBJ whole genome shotgun (WGS) entry which is preliminary data.</text>
</comment>
<keyword evidence="2" id="KW-1185">Reference proteome</keyword>
<evidence type="ECO:0000313" key="2">
    <source>
        <dbReference type="Proteomes" id="UP001268819"/>
    </source>
</evidence>
<protein>
    <submittedName>
        <fullName evidence="1">Uncharacterized protein</fullName>
    </submittedName>
</protein>
<gene>
    <name evidence="1" type="ORF">J2S66_002169</name>
</gene>
<organism evidence="1 2">
    <name type="scientific">Saccharothrix longispora</name>
    <dbReference type="NCBI Taxonomy" id="33920"/>
    <lineage>
        <taxon>Bacteria</taxon>
        <taxon>Bacillati</taxon>
        <taxon>Actinomycetota</taxon>
        <taxon>Actinomycetes</taxon>
        <taxon>Pseudonocardiales</taxon>
        <taxon>Pseudonocardiaceae</taxon>
        <taxon>Saccharothrix</taxon>
    </lineage>
</organism>
<reference evidence="1 2" key="1">
    <citation type="submission" date="2023-07" db="EMBL/GenBank/DDBJ databases">
        <title>Sequencing the genomes of 1000 actinobacteria strains.</title>
        <authorList>
            <person name="Klenk H.-P."/>
        </authorList>
    </citation>
    <scope>NUCLEOTIDE SEQUENCE [LARGE SCALE GENOMIC DNA]</scope>
    <source>
        <strain evidence="1 2">DSM 43749</strain>
    </source>
</reference>